<dbReference type="EMBL" id="VSRR010001266">
    <property type="protein sequence ID" value="MPC23913.1"/>
    <property type="molecule type" value="Genomic_DNA"/>
</dbReference>
<feature type="compositionally biased region" description="Gly residues" evidence="1">
    <location>
        <begin position="14"/>
        <end position="23"/>
    </location>
</feature>
<evidence type="ECO:0000313" key="2">
    <source>
        <dbReference type="EMBL" id="MPC23913.1"/>
    </source>
</evidence>
<evidence type="ECO:0000313" key="3">
    <source>
        <dbReference type="Proteomes" id="UP000324222"/>
    </source>
</evidence>
<dbReference type="AlphaFoldDB" id="A0A5B7DSD8"/>
<dbReference type="Proteomes" id="UP000324222">
    <property type="component" value="Unassembled WGS sequence"/>
</dbReference>
<evidence type="ECO:0000256" key="1">
    <source>
        <dbReference type="SAM" id="MobiDB-lite"/>
    </source>
</evidence>
<reference evidence="2 3" key="1">
    <citation type="submission" date="2019-05" db="EMBL/GenBank/DDBJ databases">
        <title>Another draft genome of Portunus trituberculatus and its Hox gene families provides insights of decapod evolution.</title>
        <authorList>
            <person name="Jeong J.-H."/>
            <person name="Song I."/>
            <person name="Kim S."/>
            <person name="Choi T."/>
            <person name="Kim D."/>
            <person name="Ryu S."/>
            <person name="Kim W."/>
        </authorList>
    </citation>
    <scope>NUCLEOTIDE SEQUENCE [LARGE SCALE GENOMIC DNA]</scope>
    <source>
        <tissue evidence="2">Muscle</tissue>
    </source>
</reference>
<organism evidence="2 3">
    <name type="scientific">Portunus trituberculatus</name>
    <name type="common">Swimming crab</name>
    <name type="synonym">Neptunus trituberculatus</name>
    <dbReference type="NCBI Taxonomy" id="210409"/>
    <lineage>
        <taxon>Eukaryota</taxon>
        <taxon>Metazoa</taxon>
        <taxon>Ecdysozoa</taxon>
        <taxon>Arthropoda</taxon>
        <taxon>Crustacea</taxon>
        <taxon>Multicrustacea</taxon>
        <taxon>Malacostraca</taxon>
        <taxon>Eumalacostraca</taxon>
        <taxon>Eucarida</taxon>
        <taxon>Decapoda</taxon>
        <taxon>Pleocyemata</taxon>
        <taxon>Brachyura</taxon>
        <taxon>Eubrachyura</taxon>
        <taxon>Portunoidea</taxon>
        <taxon>Portunidae</taxon>
        <taxon>Portuninae</taxon>
        <taxon>Portunus</taxon>
    </lineage>
</organism>
<accession>A0A5B7DSD8</accession>
<proteinExistence type="predicted"/>
<feature type="region of interest" description="Disordered" evidence="1">
    <location>
        <begin position="1"/>
        <end position="54"/>
    </location>
</feature>
<keyword evidence="3" id="KW-1185">Reference proteome</keyword>
<protein>
    <submittedName>
        <fullName evidence="2">Uncharacterized protein</fullName>
    </submittedName>
</protein>
<comment type="caution">
    <text evidence="2">The sequence shown here is derived from an EMBL/GenBank/DDBJ whole genome shotgun (WGS) entry which is preliminary data.</text>
</comment>
<sequence length="117" mass="12987">MVWLSTTRLSSSNGTGGGGGGGAPFRKKPGTPPAPSVPREEREKVTNRVKHQARRREDLCELPDLTYSGLKRMTLLGNTQVRTLDYNAHRLLATKTSFSHVLIGYLESQNLLFFCIK</sequence>
<name>A0A5B7DSD8_PORTR</name>
<feature type="compositionally biased region" description="Polar residues" evidence="1">
    <location>
        <begin position="1"/>
        <end position="13"/>
    </location>
</feature>
<gene>
    <name evidence="2" type="ORF">E2C01_016980</name>
</gene>